<dbReference type="Proteomes" id="UP000838100">
    <property type="component" value="Unassembled WGS sequence"/>
</dbReference>
<dbReference type="Gene3D" id="2.160.20.10">
    <property type="entry name" value="Single-stranded right-handed beta-helix, Pectin lyase-like"/>
    <property type="match status" value="1"/>
</dbReference>
<dbReference type="NCBIfam" id="TIGR01901">
    <property type="entry name" value="adhes_NPXG"/>
    <property type="match status" value="1"/>
</dbReference>
<name>A0ABM9AAS0_9GAMM</name>
<proteinExistence type="predicted"/>
<reference evidence="2" key="1">
    <citation type="submission" date="2021-12" db="EMBL/GenBank/DDBJ databases">
        <authorList>
            <person name="Rodrigo-Torres L."/>
            <person name="Arahal R. D."/>
            <person name="Lucena T."/>
        </authorList>
    </citation>
    <scope>NUCLEOTIDE SEQUENCE</scope>
    <source>
        <strain evidence="2">CECT 8267</strain>
    </source>
</reference>
<dbReference type="EMBL" id="CAKLPX010000001">
    <property type="protein sequence ID" value="CAH0990303.1"/>
    <property type="molecule type" value="Genomic_DNA"/>
</dbReference>
<dbReference type="InterPro" id="IPR012334">
    <property type="entry name" value="Pectin_lyas_fold"/>
</dbReference>
<accession>A0ABM9AAS0</accession>
<evidence type="ECO:0000313" key="3">
    <source>
        <dbReference type="Proteomes" id="UP000838100"/>
    </source>
</evidence>
<protein>
    <recommendedName>
        <fullName evidence="1">Filamentous haemagglutinin FhaB/tRNA nuclease CdiA-like TPS domain-containing protein</fullName>
    </recommendedName>
</protein>
<comment type="caution">
    <text evidence="2">The sequence shown here is derived from an EMBL/GenBank/DDBJ whole genome shotgun (WGS) entry which is preliminary data.</text>
</comment>
<evidence type="ECO:0000313" key="2">
    <source>
        <dbReference type="EMBL" id="CAH0990303.1"/>
    </source>
</evidence>
<dbReference type="SUPFAM" id="SSF51126">
    <property type="entry name" value="Pectin lyase-like"/>
    <property type="match status" value="1"/>
</dbReference>
<gene>
    <name evidence="2" type="ORF">SIN8267_00395</name>
</gene>
<evidence type="ECO:0000259" key="1">
    <source>
        <dbReference type="SMART" id="SM00912"/>
    </source>
</evidence>
<feature type="domain" description="Filamentous haemagglutinin FhaB/tRNA nuclease CdiA-like TPS" evidence="1">
    <location>
        <begin position="36"/>
        <end position="148"/>
    </location>
</feature>
<dbReference type="RefSeq" id="WP_237442986.1">
    <property type="nucleotide sequence ID" value="NZ_CAKLPX010000001.1"/>
</dbReference>
<dbReference type="SMART" id="SM00912">
    <property type="entry name" value="Haemagg_act"/>
    <property type="match status" value="1"/>
</dbReference>
<sequence>MKKRNGNNKRNNFNRLPIAIAITTQIAITASYSSSAISGPKGGVVTSGNSTISVKNNTTTVNQSSQYSNINWQSFNVNTNEAVKFKQPNSSAVSVNNILDQSPSTIRGLVEANGRVVLINPRGLVFTETSRINVDAIVASTLQVNKDTIDQLMLQADGEGVVINNGIINAASGVHLIGHQAINNGVINGKIVSLNSASAATITFDQDNMIGIVLTKEILENDLGVDSAVINNGHINGQDILLQAKVTAKLFDSAVNNTDMISATGIDRSNGIIRLRSDNGLVKQQGTLNVSSPDNAGSIYLESKKVHVTGALVADSDIGQAGTINILGDQIALGSSALISAKGQGGGEILIGGDYKGDNPTIKNAETVVIHEGAIVDASAKETGSGGRLIVWSDHKTVIAGTLRAQGGTQSGDGGLIETSSKQSLAIDDGAIISAKSYHGNAGDWLLDPTSITIQNGAGDITVPVNVATDPFVYQDQTNPDSSTIDVALITSTMADGTSVTVSTDSTGGGSGDIVVDAAIVIVTDGATDFASDAAASATFSLQADNDIVVNNNITATSAIGGGKYHIDLEAGNDITIANSQSILTTQGDITTSSININNAGSISADAVTLNVGRTGNNSDNTLGAITATTVSVVGNTGADVIADNLAANVNITGAGTTEIGDTSFTTQSIEQLTTTGTVSNKTANSQAVTATDASLELASVKILGNGSYIGDATNFDHVNDSDNSNWTFTDANTATKNLARSFSNINKVTTSGAVTNDKGAGEVIVASSTALTAAGIQFVGNGDYTGHNSNTDSISDSDNRAWNLEATNTATKASGRQFNNIAQVSTTGAITETATNNWSFSAANIASALGITFNGSNDITTNGVITNASGISQAVTASNSVITVAGIDFTGSGNYIGDATNSDTVTDSDNNNWDVNSSHTATKNSARQFSNIDQVTSNGLITNDTGSGQSVVASNTQVTVADIDFIGTGNYIGDSTNKDAVVDADNSAWTITGTNVATKNGARQFSNIDQVTTTGNIDESSTTHWRFIGQNLASSDAGITVDGTSVITTDGTVTNDKGAGEVIVASSTALTAAGIQFVGNGDYTGHNSNTDSITDSDNSAWNLDATNTATKASGRQFNNIAQVSTTGVITETATNNWSFSAANIASALGISFDGSNDITTNGVITNASGISQAVTASNSVITVAGIDFTGSGNYIGDSTNKDAVVDADNSAWTITGTNVATKNGARQFSNIDQVTTTGNIDESSTNNWRFIGENLASSDAGITVDGTSVITTDGTVTNDKGAGEVIVASNTALTAAGIQFIGTGDYTGHNSNTDSITDSDNSGWNIDAANTATKASARQFNNIAQVSTTGAITETATNNWSFNAANIASALGITFNGSNDITTNGVITNVSGISQAVTASNSVITVAGIDFTGSGNYIGDATNFDTVTDSDNSHWNIDGSHTATKNSARQFSNISKVTGSGNITESSTTNWSVLATNEVEALGVRFVGTSLVTTSGSVTNSSLMTEAADVTLASGANLSISLLGILFDGSSHYIGSSIVKDVISDAISDHVWLLTGADQISSTISGVDAFLIENGGVINTDGTIKNTTDGSSAIDVVLTDSGAIQVSGFVFNGATAYEGSAVGLDNITDEFLSSLGWSVDGNNTLSSNGMIFTDVDSLDTTTTIFDNDVADTAWLLKGANNAASSGIEFYNITRVETDDAIVNVSSDNITVKLNANSDELELVELGMTFKGMSSYSGLNKAGSFDDIDDSIASRDWQITADQSNSLNNSDGRVFSSIDALTTSGELSEGSVNQWQHLGTTTASAAGITFSSSDSIITDGSITSVTIDNSVTIAANDEALKMGGISYIGGGSYIGSGSDNVIDLSNDDWTVTQSNGADTSTRSFTGIDQVTTTGGVTDSLDGDWLLESDTSASSAGILFNSISSIASLGKVVDLPAMDSSWNVLSSNRLDNGFITFIGTGNVDTLGDVVNASNTNQQIDVDGNSLTLAGISFSNPSSYSGGLTTIDTVVDADGRAWSINGFNQISDSGRNYSNINVLESTGALLDVAANNWTIKSANLINSSGIDFLSASQINSQASVVDETNSDWSVTDFEQANNGDYYFEGISSISSTGALINDTNQAVSLTISADNTLVLRDIVFSNISEYIAGLLSDQIVSERSVDWSITSNYHLLDDTGRSFSNINKVTGAGSVFDSQNNNWSLIASKNTSDGFIEFSGLSAVSTTGVVSNNTNAAQTINVFSTQHEVAGIDFIGAGGYIGNNNSDSVVDNAGLNWSIVADYELQAAGGRTFSQVSVLNTTESVTDTQNNDWSIINNKHFSDGFITVFNAANILTKGGVLNDTGNSLLATLVGTQKLSVADTQFDGLTSYVGDNSMDGIVNTLNDNTWQLLSGNSVSASNVRFSNINKVSGANTVAGLNTSYYINDENAVTTSGIAFTDVQSVIAEGMSVVGRSIDEVFDIAANQYQLKTAGIEFVGSIDAIDGAGGYDVINQNTVSDSRTWTISADGSLSDEVSQYANVEEVNDSATSTHIDGSNVDADFTINSDASITAAGLLFNKADQLQGSQSSLTLLADSMIWRLTNSGDSIGDIEFSGFTTLYDQSIVASLYTTGDAIFSGQQIDTGDMTYNFTANELYVDTEGAASGYTNVERLNLIADTINLSTAIDYLNALTRGGDITIVEEHDVVVGLLSTGSSSEGDVKLTSSTGSVYADDSAADYAHIIAANAEITAFLEIGSVTGQTIQIDVDNDVTFVAVTYVNPVMLGLSSALSEASRGIKIANINDILSSSGIKSAVNNIVDEFVQLDPAIFTDVKPFTIAEDSVLPPMHLRDEDEEDDYLEAYLCDEKDANELETCFDDGISYVNWH</sequence>
<dbReference type="InterPro" id="IPR011050">
    <property type="entry name" value="Pectin_lyase_fold/virulence"/>
</dbReference>
<organism evidence="2 3">
    <name type="scientific">Sinobacterium norvegicum</name>
    <dbReference type="NCBI Taxonomy" id="1641715"/>
    <lineage>
        <taxon>Bacteria</taxon>
        <taxon>Pseudomonadati</taxon>
        <taxon>Pseudomonadota</taxon>
        <taxon>Gammaproteobacteria</taxon>
        <taxon>Cellvibrionales</taxon>
        <taxon>Spongiibacteraceae</taxon>
        <taxon>Sinobacterium</taxon>
    </lineage>
</organism>
<keyword evidence="3" id="KW-1185">Reference proteome</keyword>
<dbReference type="InterPro" id="IPR008638">
    <property type="entry name" value="FhaB/CdiA-like_TPS"/>
</dbReference>